<keyword evidence="5 6" id="KW-0472">Membrane</keyword>
<evidence type="ECO:0008006" key="9">
    <source>
        <dbReference type="Google" id="ProtNLM"/>
    </source>
</evidence>
<dbReference type="GO" id="GO:0004577">
    <property type="term" value="F:N-acetylglucosaminyldiphosphodolichol N-acetylglucosaminyltransferase activity"/>
    <property type="evidence" value="ECO:0007669"/>
    <property type="project" value="TreeGrafter"/>
</dbReference>
<evidence type="ECO:0000313" key="7">
    <source>
        <dbReference type="EMBL" id="MBL0763849.1"/>
    </source>
</evidence>
<dbReference type="Gene3D" id="3.40.50.2000">
    <property type="entry name" value="Glycogen Phosphorylase B"/>
    <property type="match status" value="1"/>
</dbReference>
<proteinExistence type="predicted"/>
<evidence type="ECO:0000256" key="5">
    <source>
        <dbReference type="ARBA" id="ARBA00023136"/>
    </source>
</evidence>
<dbReference type="Proteomes" id="UP000642920">
    <property type="component" value="Unassembled WGS sequence"/>
</dbReference>
<organism evidence="7 8">
    <name type="scientific">Marivirga atlantica</name>
    <dbReference type="NCBI Taxonomy" id="1548457"/>
    <lineage>
        <taxon>Bacteria</taxon>
        <taxon>Pseudomonadati</taxon>
        <taxon>Bacteroidota</taxon>
        <taxon>Cytophagia</taxon>
        <taxon>Cytophagales</taxon>
        <taxon>Marivirgaceae</taxon>
        <taxon>Marivirga</taxon>
    </lineage>
</organism>
<feature type="transmembrane region" description="Helical" evidence="6">
    <location>
        <begin position="94"/>
        <end position="119"/>
    </location>
</feature>
<evidence type="ECO:0000256" key="2">
    <source>
        <dbReference type="ARBA" id="ARBA00022692"/>
    </source>
</evidence>
<reference evidence="7" key="1">
    <citation type="submission" date="2021-01" db="EMBL/GenBank/DDBJ databases">
        <title>Marivirga sp. nov., isolated from intertidal surface sediments.</title>
        <authorList>
            <person name="Zhang M."/>
        </authorList>
    </citation>
    <scope>NUCLEOTIDE SEQUENCE</scope>
    <source>
        <strain evidence="7">SM1354</strain>
    </source>
</reference>
<comment type="caution">
    <text evidence="7">The sequence shown here is derived from an EMBL/GenBank/DDBJ whole genome shotgun (WGS) entry which is preliminary data.</text>
</comment>
<accession>A0A937DIJ2</accession>
<dbReference type="InterPro" id="IPR013969">
    <property type="entry name" value="Oligosacch_biosynth_Alg14"/>
</dbReference>
<evidence type="ECO:0000256" key="6">
    <source>
        <dbReference type="SAM" id="Phobius"/>
    </source>
</evidence>
<dbReference type="AlphaFoldDB" id="A0A937DIJ2"/>
<dbReference type="GO" id="GO:0006488">
    <property type="term" value="P:dolichol-linked oligosaccharide biosynthetic process"/>
    <property type="evidence" value="ECO:0007669"/>
    <property type="project" value="InterPro"/>
</dbReference>
<dbReference type="RefSeq" id="WP_201916878.1">
    <property type="nucleotide sequence ID" value="NZ_JAERQG010000001.1"/>
</dbReference>
<evidence type="ECO:0000256" key="3">
    <source>
        <dbReference type="ARBA" id="ARBA00022824"/>
    </source>
</evidence>
<evidence type="ECO:0000256" key="4">
    <source>
        <dbReference type="ARBA" id="ARBA00022989"/>
    </source>
</evidence>
<gene>
    <name evidence="7" type="ORF">JKP34_01220</name>
</gene>
<sequence length="163" mass="18691">MKKDAIILAYGGGGHNEQMIRLNYQLDDLIPDSLKPTMISVCNVDVRKPITKEVYFISTPLFKKSFKEIYKLPISIIKAVLTAIRINHKYKVKLVISTGPLIGVIISLISKLMGVRIIYIETWSRFYSKSLSGKLAYLFSDYFYIQNESLKSVYPKAIYKSRL</sequence>
<dbReference type="NCBIfam" id="NF041549">
    <property type="entry name" value="PssD"/>
    <property type="match status" value="1"/>
</dbReference>
<dbReference type="Pfam" id="PF08660">
    <property type="entry name" value="Alg14"/>
    <property type="match status" value="1"/>
</dbReference>
<keyword evidence="2 6" id="KW-0812">Transmembrane</keyword>
<keyword evidence="3" id="KW-0256">Endoplasmic reticulum</keyword>
<comment type="subcellular location">
    <subcellularLocation>
        <location evidence="1">Endoplasmic reticulum membrane</location>
        <topology evidence="1">Single-pass membrane protein</topology>
    </subcellularLocation>
</comment>
<evidence type="ECO:0000256" key="1">
    <source>
        <dbReference type="ARBA" id="ARBA00004389"/>
    </source>
</evidence>
<dbReference type="PANTHER" id="PTHR12154">
    <property type="entry name" value="GLYCOSYL TRANSFERASE-RELATED"/>
    <property type="match status" value="1"/>
</dbReference>
<dbReference type="EMBL" id="JAERQG010000001">
    <property type="protein sequence ID" value="MBL0763849.1"/>
    <property type="molecule type" value="Genomic_DNA"/>
</dbReference>
<dbReference type="PANTHER" id="PTHR12154:SF4">
    <property type="entry name" value="UDP-N-ACETYLGLUCOSAMINE TRANSFERASE SUBUNIT ALG14 HOMOLOG"/>
    <property type="match status" value="1"/>
</dbReference>
<protein>
    <recommendedName>
        <fullName evidence="9">Polysaccharide biosynthesis protein</fullName>
    </recommendedName>
</protein>
<keyword evidence="4 6" id="KW-1133">Transmembrane helix</keyword>
<evidence type="ECO:0000313" key="8">
    <source>
        <dbReference type="Proteomes" id="UP000642920"/>
    </source>
</evidence>
<name>A0A937DIJ2_9BACT</name>
<keyword evidence="8" id="KW-1185">Reference proteome</keyword>